<dbReference type="Pfam" id="PF00005">
    <property type="entry name" value="ABC_tran"/>
    <property type="match status" value="1"/>
</dbReference>
<evidence type="ECO:0000256" key="1">
    <source>
        <dbReference type="ARBA" id="ARBA00005417"/>
    </source>
</evidence>
<evidence type="ECO:0000256" key="3">
    <source>
        <dbReference type="ARBA" id="ARBA00022741"/>
    </source>
</evidence>
<dbReference type="InterPro" id="IPR003439">
    <property type="entry name" value="ABC_transporter-like_ATP-bd"/>
</dbReference>
<dbReference type="InterPro" id="IPR027417">
    <property type="entry name" value="P-loop_NTPase"/>
</dbReference>
<reference evidence="6 7" key="1">
    <citation type="journal article" date="2019" name="Int. J. Syst. Evol. Microbiol.">
        <title>The Global Catalogue of Microorganisms (GCM) 10K type strain sequencing project: providing services to taxonomists for standard genome sequencing and annotation.</title>
        <authorList>
            <consortium name="The Broad Institute Genomics Platform"/>
            <consortium name="The Broad Institute Genome Sequencing Center for Infectious Disease"/>
            <person name="Wu L."/>
            <person name="Ma J."/>
        </authorList>
    </citation>
    <scope>NUCLEOTIDE SEQUENCE [LARGE SCALE GENOMIC DNA]</scope>
    <source>
        <strain evidence="6 7">XZYJ18</strain>
    </source>
</reference>
<dbReference type="Proteomes" id="UP001595945">
    <property type="component" value="Unassembled WGS sequence"/>
</dbReference>
<evidence type="ECO:0000313" key="6">
    <source>
        <dbReference type="EMBL" id="MFC4826351.1"/>
    </source>
</evidence>
<dbReference type="RefSeq" id="WP_254268042.1">
    <property type="nucleotide sequence ID" value="NZ_CP100400.1"/>
</dbReference>
<dbReference type="GO" id="GO:0005524">
    <property type="term" value="F:ATP binding"/>
    <property type="evidence" value="ECO:0007669"/>
    <property type="project" value="UniProtKB-KW"/>
</dbReference>
<name>A0ABD5Q779_9EURY</name>
<dbReference type="SUPFAM" id="SSF52540">
    <property type="entry name" value="P-loop containing nucleoside triphosphate hydrolases"/>
    <property type="match status" value="1"/>
</dbReference>
<dbReference type="Gene3D" id="3.40.50.300">
    <property type="entry name" value="P-loop containing nucleotide triphosphate hydrolases"/>
    <property type="match status" value="1"/>
</dbReference>
<evidence type="ECO:0000256" key="2">
    <source>
        <dbReference type="ARBA" id="ARBA00022448"/>
    </source>
</evidence>
<dbReference type="SMART" id="SM00382">
    <property type="entry name" value="AAA"/>
    <property type="match status" value="1"/>
</dbReference>
<dbReference type="PANTHER" id="PTHR43335:SF4">
    <property type="entry name" value="ABC TRANSPORTER, ATP-BINDING PROTEIN"/>
    <property type="match status" value="1"/>
</dbReference>
<gene>
    <name evidence="6" type="ORF">ACFO9K_19015</name>
</gene>
<dbReference type="PANTHER" id="PTHR43335">
    <property type="entry name" value="ABC TRANSPORTER, ATP-BINDING PROTEIN"/>
    <property type="match status" value="1"/>
</dbReference>
<sequence>MTAIETSGLTKRYGELVAVEDLDLTVERGEIYGFLGPNGAGKSTTINLLLDFLHPTSGEVRLFGRDPREAFPELRRRIGILPEDATPYDRLTGREHVAFTKACKDADTDVDTILDRVGLDPTDADRPAGAYSTGMAQRLGLGMALVGDPDLLILDEPSSGLDPNGMREMRAILREEADDGTAVFFSSHVLAEVDSVCDRAGILDDGRLVVQDTVESLRESVFTACRVEVTVRTIPDGEFGLADVDGVENVERDESTLRVTCANPSVKASVVAHLHDRTTVTDLVSEPASIEETFEAYTADEAADGATTTTADAAMAGEEVRT</sequence>
<evidence type="ECO:0000256" key="4">
    <source>
        <dbReference type="ARBA" id="ARBA00022840"/>
    </source>
</evidence>
<dbReference type="InterPro" id="IPR003593">
    <property type="entry name" value="AAA+_ATPase"/>
</dbReference>
<accession>A0ABD5Q779</accession>
<proteinExistence type="inferred from homology"/>
<keyword evidence="4 6" id="KW-0067">ATP-binding</keyword>
<evidence type="ECO:0000259" key="5">
    <source>
        <dbReference type="PROSITE" id="PS50893"/>
    </source>
</evidence>
<evidence type="ECO:0000313" key="7">
    <source>
        <dbReference type="Proteomes" id="UP001595945"/>
    </source>
</evidence>
<protein>
    <submittedName>
        <fullName evidence="6">ABC transporter ATP-binding protein</fullName>
    </submittedName>
</protein>
<comment type="similarity">
    <text evidence="1">Belongs to the ABC transporter superfamily.</text>
</comment>
<keyword evidence="2" id="KW-0813">Transport</keyword>
<dbReference type="CDD" id="cd03230">
    <property type="entry name" value="ABC_DR_subfamily_A"/>
    <property type="match status" value="1"/>
</dbReference>
<keyword evidence="7" id="KW-1185">Reference proteome</keyword>
<dbReference type="AlphaFoldDB" id="A0ABD5Q779"/>
<dbReference type="GeneID" id="73046552"/>
<keyword evidence="3" id="KW-0547">Nucleotide-binding</keyword>
<dbReference type="PROSITE" id="PS50893">
    <property type="entry name" value="ABC_TRANSPORTER_2"/>
    <property type="match status" value="1"/>
</dbReference>
<feature type="domain" description="ABC transporter" evidence="5">
    <location>
        <begin position="4"/>
        <end position="230"/>
    </location>
</feature>
<comment type="caution">
    <text evidence="6">The sequence shown here is derived from an EMBL/GenBank/DDBJ whole genome shotgun (WGS) entry which is preliminary data.</text>
</comment>
<dbReference type="EMBL" id="JBHSHT010000002">
    <property type="protein sequence ID" value="MFC4826351.1"/>
    <property type="molecule type" value="Genomic_DNA"/>
</dbReference>
<organism evidence="6 7">
    <name type="scientific">Halorussus aquaticus</name>
    <dbReference type="NCBI Taxonomy" id="2953748"/>
    <lineage>
        <taxon>Archaea</taxon>
        <taxon>Methanobacteriati</taxon>
        <taxon>Methanobacteriota</taxon>
        <taxon>Stenosarchaea group</taxon>
        <taxon>Halobacteria</taxon>
        <taxon>Halobacteriales</taxon>
        <taxon>Haladaptataceae</taxon>
        <taxon>Halorussus</taxon>
    </lineage>
</organism>